<dbReference type="GO" id="GO:0005737">
    <property type="term" value="C:cytoplasm"/>
    <property type="evidence" value="ECO:0007669"/>
    <property type="project" value="UniProtKB-SubCell"/>
</dbReference>
<sequence length="336" mass="36718">MNVLGIESTAHTFGVGIVSDDDSEIRILSNERDTFVPKQGGMKPSDLGRHHSEVAPEVLQKALIKANLSIRDINYIAVSLGPGIGPALRVGATIARALSLKYDIKLVPVNHGIAHIEIGRFTTRSKDPLILYLSGGNTIITTYLDGKYRIFGETLDIALGNMLDTFVREVGLAPPYIVNGVHQIDLCANKGGNFIELPYIVKGQDMSYSGLLTAALRATKNNRLEDVCYSVREVAFDMLLEATERALALTGKKEILVVGGVAASVSLKTKLYNLAKDWNVKVKIVPPEYSGDNGAMIAFTGLLEARHGVTIPVEKSIIRPRWRVDQVDVIWRLSEN</sequence>
<dbReference type="AlphaFoldDB" id="A0A650CDU4"/>
<feature type="binding site" evidence="8">
    <location>
        <position position="264"/>
    </location>
    <ligand>
        <name>substrate</name>
    </ligand>
</feature>
<evidence type="ECO:0000313" key="13">
    <source>
        <dbReference type="Proteomes" id="UP000582213"/>
    </source>
</evidence>
<evidence type="ECO:0000256" key="7">
    <source>
        <dbReference type="ARBA" id="ARBA00048117"/>
    </source>
</evidence>
<feature type="domain" description="Gcp-like" evidence="9">
    <location>
        <begin position="30"/>
        <end position="299"/>
    </location>
</feature>
<dbReference type="FunFam" id="3.30.420.40:FF:000229">
    <property type="entry name" value="tRNA N6-adenosine threonylcarbamoyltransferase"/>
    <property type="match status" value="1"/>
</dbReference>
<comment type="subcellular location">
    <subcellularLocation>
        <location evidence="8">Cytoplasm</location>
    </subcellularLocation>
</comment>
<dbReference type="Gene3D" id="3.30.420.40">
    <property type="match status" value="2"/>
</dbReference>
<dbReference type="PANTHER" id="PTHR11735:SF14">
    <property type="entry name" value="TRNA N6-ADENOSINE THREONYLCARBAMOYLTRANSFERASE"/>
    <property type="match status" value="1"/>
</dbReference>
<dbReference type="InterPro" id="IPR017861">
    <property type="entry name" value="KAE1/TsaD"/>
</dbReference>
<protein>
    <recommendedName>
        <fullName evidence="8">tRNA N6-adenosine threonylcarbamoyltransferase</fullName>
        <ecNumber evidence="8">2.3.1.234</ecNumber>
    </recommendedName>
    <alternativeName>
        <fullName evidence="8">N6-L-threonylcarbamoyladenine synthase</fullName>
        <shortName evidence="8">t(6)A synthase</shortName>
    </alternativeName>
    <alternativeName>
        <fullName evidence="8">t(6)A37 threonylcarbamoyladenosine biosynthesis protein Kae1</fullName>
    </alternativeName>
    <alternativeName>
        <fullName evidence="8">tRNA threonylcarbamoyladenosine biosynthesis protein Kae1</fullName>
    </alternativeName>
</protein>
<feature type="binding site" evidence="8">
    <location>
        <position position="132"/>
    </location>
    <ligand>
        <name>Fe cation</name>
        <dbReference type="ChEBI" id="CHEBI:24875"/>
    </ligand>
</feature>
<evidence type="ECO:0000256" key="5">
    <source>
        <dbReference type="ARBA" id="ARBA00023004"/>
    </source>
</evidence>
<keyword evidence="1 8" id="KW-0963">Cytoplasm</keyword>
<organism evidence="11 12">
    <name type="scientific">Sulfurisphaera ohwakuensis</name>
    <dbReference type="NCBI Taxonomy" id="69656"/>
    <lineage>
        <taxon>Archaea</taxon>
        <taxon>Thermoproteota</taxon>
        <taxon>Thermoprotei</taxon>
        <taxon>Sulfolobales</taxon>
        <taxon>Sulfolobaceae</taxon>
        <taxon>Sulfurisphaera</taxon>
    </lineage>
</organism>
<dbReference type="InterPro" id="IPR000905">
    <property type="entry name" value="Gcp-like_dom"/>
</dbReference>
<keyword evidence="2 8" id="KW-0808">Transferase</keyword>
<gene>
    <name evidence="8 11" type="primary">kae1</name>
    <name evidence="11" type="ORF">D1869_01540</name>
    <name evidence="10" type="ORF">HNQ62_000800</name>
</gene>
<keyword evidence="3 8" id="KW-0819">tRNA processing</keyword>
<dbReference type="InterPro" id="IPR043129">
    <property type="entry name" value="ATPase_NBD"/>
</dbReference>
<dbReference type="GO" id="GO:0002949">
    <property type="term" value="P:tRNA threonylcarbamoyladenosine modification"/>
    <property type="evidence" value="ECO:0007669"/>
    <property type="project" value="UniProtKB-UniRule"/>
</dbReference>
<dbReference type="PRINTS" id="PR00789">
    <property type="entry name" value="OSIALOPTASE"/>
</dbReference>
<dbReference type="SUPFAM" id="SSF53067">
    <property type="entry name" value="Actin-like ATPase domain"/>
    <property type="match status" value="1"/>
</dbReference>
<dbReference type="CDD" id="cd24131">
    <property type="entry name" value="ASKHA_NBD_Kae1_arch_bac"/>
    <property type="match status" value="1"/>
</dbReference>
<keyword evidence="12" id="KW-1185">Reference proteome</keyword>
<dbReference type="GeneID" id="42799889"/>
<feature type="binding site" evidence="8">
    <location>
        <position position="115"/>
    </location>
    <ligand>
        <name>Fe cation</name>
        <dbReference type="ChEBI" id="CHEBI:24875"/>
    </ligand>
</feature>
<comment type="catalytic activity">
    <reaction evidence="7 8">
        <text>L-threonylcarbamoyladenylate + adenosine(37) in tRNA = N(6)-L-threonylcarbamoyladenosine(37) in tRNA + AMP + H(+)</text>
        <dbReference type="Rhea" id="RHEA:37059"/>
        <dbReference type="Rhea" id="RHEA-COMP:10162"/>
        <dbReference type="Rhea" id="RHEA-COMP:10163"/>
        <dbReference type="ChEBI" id="CHEBI:15378"/>
        <dbReference type="ChEBI" id="CHEBI:73682"/>
        <dbReference type="ChEBI" id="CHEBI:74411"/>
        <dbReference type="ChEBI" id="CHEBI:74418"/>
        <dbReference type="ChEBI" id="CHEBI:456215"/>
        <dbReference type="EC" id="2.3.1.234"/>
    </reaction>
</comment>
<comment type="caution">
    <text evidence="8">Lacks conserved residue(s) required for the propagation of feature annotation.</text>
</comment>
<evidence type="ECO:0000256" key="6">
    <source>
        <dbReference type="ARBA" id="ARBA00023315"/>
    </source>
</evidence>
<accession>A0A650CDU4</accession>
<evidence type="ECO:0000256" key="4">
    <source>
        <dbReference type="ARBA" id="ARBA00022723"/>
    </source>
</evidence>
<proteinExistence type="inferred from homology"/>
<keyword evidence="6 8" id="KW-0012">Acyltransferase</keyword>
<feature type="binding site" evidence="8">
    <location>
        <position position="292"/>
    </location>
    <ligand>
        <name>Fe cation</name>
        <dbReference type="ChEBI" id="CHEBI:24875"/>
    </ligand>
</feature>
<dbReference type="Proteomes" id="UP000427373">
    <property type="component" value="Chromosome"/>
</dbReference>
<evidence type="ECO:0000256" key="3">
    <source>
        <dbReference type="ARBA" id="ARBA00022694"/>
    </source>
</evidence>
<dbReference type="OrthoDB" id="6818at2157"/>
<comment type="similarity">
    <text evidence="8">Belongs to the KAE1 / TsaD family.</text>
</comment>
<dbReference type="NCBIfam" id="TIGR03722">
    <property type="entry name" value="arch_KAE1"/>
    <property type="match status" value="1"/>
</dbReference>
<evidence type="ECO:0000313" key="11">
    <source>
        <dbReference type="EMBL" id="QGR16010.1"/>
    </source>
</evidence>
<dbReference type="EC" id="2.3.1.234" evidence="8"/>
<dbReference type="Pfam" id="PF00814">
    <property type="entry name" value="TsaD"/>
    <property type="match status" value="1"/>
</dbReference>
<evidence type="ECO:0000313" key="12">
    <source>
        <dbReference type="Proteomes" id="UP000427373"/>
    </source>
</evidence>
<evidence type="ECO:0000256" key="8">
    <source>
        <dbReference type="HAMAP-Rule" id="MF_01446"/>
    </source>
</evidence>
<dbReference type="EMBL" id="CP045484">
    <property type="protein sequence ID" value="QGR16010.1"/>
    <property type="molecule type" value="Genomic_DNA"/>
</dbReference>
<evidence type="ECO:0000256" key="2">
    <source>
        <dbReference type="ARBA" id="ARBA00022679"/>
    </source>
</evidence>
<feature type="binding site" evidence="8">
    <location>
        <position position="164"/>
    </location>
    <ligand>
        <name>substrate</name>
    </ligand>
</feature>
<keyword evidence="5 8" id="KW-0408">Iron</keyword>
<feature type="binding site" evidence="8">
    <location>
        <position position="111"/>
    </location>
    <ligand>
        <name>Fe cation</name>
        <dbReference type="ChEBI" id="CHEBI:24875"/>
    </ligand>
</feature>
<name>A0A650CDU4_SULOH</name>
<dbReference type="InterPro" id="IPR034680">
    <property type="entry name" value="Kae1_archaea_euk"/>
</dbReference>
<comment type="function">
    <text evidence="8">Required for the formation of a threonylcarbamoyl group on adenosine at position 37 (t(6)A37) in tRNAs that read codons beginning with adenine. Is probably involved in the transfer of the threonylcarbamoyl moiety of threonylcarbamoyl-AMP (TC-AMP) to the N6 group of A37.</text>
</comment>
<comment type="cofactor">
    <cofactor evidence="8">
        <name>Fe(2+)</name>
        <dbReference type="ChEBI" id="CHEBI:29033"/>
    </cofactor>
    <text evidence="8">Binds 1 Fe(2+) ion per subunit.</text>
</comment>
<dbReference type="GO" id="GO:0061711">
    <property type="term" value="F:tRNA N(6)-L-threonylcarbamoyladenine synthase activity"/>
    <property type="evidence" value="ECO:0007669"/>
    <property type="project" value="UniProtKB-EC"/>
</dbReference>
<dbReference type="PANTHER" id="PTHR11735">
    <property type="entry name" value="TRNA N6-ADENOSINE THREONYLCARBAMOYLTRANSFERASE"/>
    <property type="match status" value="1"/>
</dbReference>
<evidence type="ECO:0000256" key="1">
    <source>
        <dbReference type="ARBA" id="ARBA00022490"/>
    </source>
</evidence>
<dbReference type="RefSeq" id="WP_156013621.1">
    <property type="nucleotide sequence ID" value="NZ_CP045484.1"/>
</dbReference>
<feature type="binding site" evidence="8">
    <location>
        <position position="185"/>
    </location>
    <ligand>
        <name>substrate</name>
    </ligand>
</feature>
<dbReference type="NCBIfam" id="TIGR00329">
    <property type="entry name" value="gcp_kae1"/>
    <property type="match status" value="1"/>
</dbReference>
<dbReference type="GO" id="GO:0000408">
    <property type="term" value="C:EKC/KEOPS complex"/>
    <property type="evidence" value="ECO:0007669"/>
    <property type="project" value="InterPro"/>
</dbReference>
<evidence type="ECO:0000313" key="10">
    <source>
        <dbReference type="EMBL" id="MBB5253067.1"/>
    </source>
</evidence>
<dbReference type="Proteomes" id="UP000582213">
    <property type="component" value="Unassembled WGS sequence"/>
</dbReference>
<dbReference type="EMBL" id="JACHFY010000002">
    <property type="protein sequence ID" value="MBB5253067.1"/>
    <property type="molecule type" value="Genomic_DNA"/>
</dbReference>
<keyword evidence="4 8" id="KW-0479">Metal-binding</keyword>
<reference evidence="10 13" key="2">
    <citation type="submission" date="2020-08" db="EMBL/GenBank/DDBJ databases">
        <title>Genomic Encyclopedia of Type Strains, Phase IV (KMG-IV): sequencing the most valuable type-strain genomes for metagenomic binning, comparative biology and taxonomic classification.</title>
        <authorList>
            <person name="Goeker M."/>
        </authorList>
    </citation>
    <scope>NUCLEOTIDE SEQUENCE [LARGE SCALE GENOMIC DNA]</scope>
    <source>
        <strain evidence="10 13">DSM 12421</strain>
    </source>
</reference>
<dbReference type="HAMAP" id="MF_01446">
    <property type="entry name" value="Kae1"/>
    <property type="match status" value="1"/>
</dbReference>
<feature type="binding site" evidence="8">
    <location>
        <begin position="132"/>
        <end position="136"/>
    </location>
    <ligand>
        <name>substrate</name>
    </ligand>
</feature>
<dbReference type="GO" id="GO:0005506">
    <property type="term" value="F:iron ion binding"/>
    <property type="evidence" value="ECO:0007669"/>
    <property type="project" value="UniProtKB-UniRule"/>
</dbReference>
<dbReference type="KEGG" id="soh:D1869_01540"/>
<evidence type="ECO:0000259" key="9">
    <source>
        <dbReference type="Pfam" id="PF00814"/>
    </source>
</evidence>
<reference evidence="11 12" key="1">
    <citation type="submission" date="2019-10" db="EMBL/GenBank/DDBJ databases">
        <title>Genome Sequences from Six Type Strain Members of the Archaeal Family Sulfolobaceae: Acidianus ambivalens, Acidianus infernus, Metallosphaera prunae, Stygiolobus azoricus, Sulfolobus metallicus, and Sulfurisphaera ohwakuensis.</title>
        <authorList>
            <person name="Counts J.A."/>
            <person name="Kelly R.M."/>
        </authorList>
    </citation>
    <scope>NUCLEOTIDE SEQUENCE [LARGE SCALE GENOMIC DNA]</scope>
    <source>
        <strain evidence="11 12">TA-1</strain>
    </source>
</reference>